<evidence type="ECO:0000313" key="2">
    <source>
        <dbReference type="Proteomes" id="UP000310334"/>
    </source>
</evidence>
<keyword evidence="2" id="KW-1185">Reference proteome</keyword>
<sequence>MGQVNPEPILTFSENYLHHPAPEIRRQVIHGIELRGRTHPEEVLPLLKEVQFERVKRVRNMVIQVLGQISYKENCLEKVMMLYFLFKTALFFLCP</sequence>
<protein>
    <submittedName>
        <fullName evidence="1">HEAT repeat domain-containing protein</fullName>
    </submittedName>
</protein>
<evidence type="ECO:0000313" key="1">
    <source>
        <dbReference type="EMBL" id="THF79696.1"/>
    </source>
</evidence>
<gene>
    <name evidence="1" type="ORF">E6W99_11825</name>
</gene>
<dbReference type="OrthoDB" id="938067at2"/>
<dbReference type="EMBL" id="SSNT01000008">
    <property type="protein sequence ID" value="THF79696.1"/>
    <property type="molecule type" value="Genomic_DNA"/>
</dbReference>
<dbReference type="AlphaFoldDB" id="A0A4S4BWX4"/>
<name>A0A4S4BWX4_9BACI</name>
<comment type="caution">
    <text evidence="1">The sequence shown here is derived from an EMBL/GenBank/DDBJ whole genome shotgun (WGS) entry which is preliminary data.</text>
</comment>
<accession>A0A4S4BWX4</accession>
<organism evidence="1 2">
    <name type="scientific">Metabacillus sediminilitoris</name>
    <dbReference type="NCBI Taxonomy" id="2567941"/>
    <lineage>
        <taxon>Bacteria</taxon>
        <taxon>Bacillati</taxon>
        <taxon>Bacillota</taxon>
        <taxon>Bacilli</taxon>
        <taxon>Bacillales</taxon>
        <taxon>Bacillaceae</taxon>
        <taxon>Metabacillus</taxon>
    </lineage>
</organism>
<dbReference type="Proteomes" id="UP000310334">
    <property type="component" value="Unassembled WGS sequence"/>
</dbReference>
<reference evidence="1 2" key="1">
    <citation type="submission" date="2019-04" db="EMBL/GenBank/DDBJ databases">
        <title>Bacillus sediminilitoris sp. nov., isolated from a tidal flat sediment on the East China Sea.</title>
        <authorList>
            <person name="Wei Y."/>
            <person name="Mao H."/>
            <person name="Fang J."/>
        </authorList>
    </citation>
    <scope>NUCLEOTIDE SEQUENCE [LARGE SCALE GENOMIC DNA]</scope>
    <source>
        <strain evidence="1 2">DSL-17</strain>
    </source>
</reference>
<dbReference type="RefSeq" id="WP_136354084.1">
    <property type="nucleotide sequence ID" value="NZ_CP046266.1"/>
</dbReference>
<proteinExistence type="predicted"/>